<dbReference type="SUPFAM" id="SSF53474">
    <property type="entry name" value="alpha/beta-Hydrolases"/>
    <property type="match status" value="1"/>
</dbReference>
<evidence type="ECO:0000313" key="5">
    <source>
        <dbReference type="Proteomes" id="UP000317944"/>
    </source>
</evidence>
<organism evidence="4 5">
    <name type="scientific">Lysinibacillus sphaericus</name>
    <name type="common">Bacillus sphaericus</name>
    <dbReference type="NCBI Taxonomy" id="1421"/>
    <lineage>
        <taxon>Bacteria</taxon>
        <taxon>Bacillati</taxon>
        <taxon>Bacillota</taxon>
        <taxon>Bacilli</taxon>
        <taxon>Bacillales</taxon>
        <taxon>Bacillaceae</taxon>
        <taxon>Lysinibacillus</taxon>
    </lineage>
</organism>
<accession>A0A544UQ68</accession>
<sequence length="332" mass="38036">MNNKSEKLINSEEYVSVNGVNHYLFHSGTNYDNPVLLYLHGGPGSVESLFAYAFQYKIEETFTIVHWDQRGAGKTLTKNPDKYPTIDDMLEDLYGIIQYLKQKYNKEKIVLLGRSWGTILGSIFIKLYPEDIAYYIGVAQVVSLLENERVAYAKMKEQIVKANDKKALKKLETIGTYPGEKIIFDREFLKKCRKIRKLQGLYGLAVKSDLPVFISAFKSPIFKLSDLFAFSKGLKANSKIHEFLGDFDLAADSSDYKVPIYFILGEDDWQAPYIIAEEYFSKINAPHKKLFIIPNAGHRIMMDQTNLFSDTLLQIYNNEHCTEASRSYKSSS</sequence>
<dbReference type="InterPro" id="IPR000073">
    <property type="entry name" value="AB_hydrolase_1"/>
</dbReference>
<evidence type="ECO:0000313" key="4">
    <source>
        <dbReference type="EMBL" id="TQR35982.1"/>
    </source>
</evidence>
<feature type="domain" description="AB hydrolase-1" evidence="3">
    <location>
        <begin position="34"/>
        <end position="303"/>
    </location>
</feature>
<proteinExistence type="inferred from homology"/>
<dbReference type="PRINTS" id="PR00793">
    <property type="entry name" value="PROAMNOPTASE"/>
</dbReference>
<dbReference type="AlphaFoldDB" id="A0A544UQ68"/>
<dbReference type="PANTHER" id="PTHR43329">
    <property type="entry name" value="EPOXIDE HYDROLASE"/>
    <property type="match status" value="1"/>
</dbReference>
<dbReference type="Gene3D" id="3.40.50.1820">
    <property type="entry name" value="alpha/beta hydrolase"/>
    <property type="match status" value="1"/>
</dbReference>
<reference evidence="4 5" key="1">
    <citation type="submission" date="2018-03" db="EMBL/GenBank/DDBJ databases">
        <title>Aerobic endospore-forming bacteria genome sequencing and assembly.</title>
        <authorList>
            <person name="Cavalcante D.A."/>
            <person name="Driks A."/>
            <person name="Putonti C."/>
            <person name="De-Souza M.T."/>
        </authorList>
    </citation>
    <scope>NUCLEOTIDE SEQUENCE [LARGE SCALE GENOMIC DNA]</scope>
    <source>
        <strain evidence="4 5">SDF0037</strain>
    </source>
</reference>
<dbReference type="GO" id="GO:0006508">
    <property type="term" value="P:proteolysis"/>
    <property type="evidence" value="ECO:0007669"/>
    <property type="project" value="InterPro"/>
</dbReference>
<dbReference type="GO" id="GO:0004177">
    <property type="term" value="F:aminopeptidase activity"/>
    <property type="evidence" value="ECO:0007669"/>
    <property type="project" value="UniProtKB-EC"/>
</dbReference>
<dbReference type="Proteomes" id="UP000317944">
    <property type="component" value="Unassembled WGS sequence"/>
</dbReference>
<dbReference type="RefSeq" id="WP_142508073.1">
    <property type="nucleotide sequence ID" value="NZ_SADV01000004.1"/>
</dbReference>
<dbReference type="InterPro" id="IPR029058">
    <property type="entry name" value="AB_hydrolase_fold"/>
</dbReference>
<dbReference type="OrthoDB" id="53505at2"/>
<dbReference type="EMBL" id="SADV01000004">
    <property type="protein sequence ID" value="TQR35982.1"/>
    <property type="molecule type" value="Genomic_DNA"/>
</dbReference>
<gene>
    <name evidence="4" type="ORF">C7Y47_06775</name>
</gene>
<dbReference type="InterPro" id="IPR002410">
    <property type="entry name" value="Peptidase_S33"/>
</dbReference>
<evidence type="ECO:0000259" key="3">
    <source>
        <dbReference type="Pfam" id="PF00561"/>
    </source>
</evidence>
<keyword evidence="2 4" id="KW-0378">Hydrolase</keyword>
<dbReference type="Pfam" id="PF00561">
    <property type="entry name" value="Abhydrolase_1"/>
    <property type="match status" value="1"/>
</dbReference>
<comment type="caution">
    <text evidence="4">The sequence shown here is derived from an EMBL/GenBank/DDBJ whole genome shotgun (WGS) entry which is preliminary data.</text>
</comment>
<comment type="similarity">
    <text evidence="1">Belongs to the peptidase S33 family.</text>
</comment>
<evidence type="ECO:0000256" key="2">
    <source>
        <dbReference type="ARBA" id="ARBA00022801"/>
    </source>
</evidence>
<evidence type="ECO:0000256" key="1">
    <source>
        <dbReference type="ARBA" id="ARBA00010088"/>
    </source>
</evidence>
<name>A0A544UQ68_LYSSH</name>
<protein>
    <submittedName>
        <fullName evidence="4">Alpha/beta hydrolase</fullName>
    </submittedName>
</protein>